<dbReference type="EMBL" id="FOJU01000007">
    <property type="protein sequence ID" value="SFB16242.1"/>
    <property type="molecule type" value="Genomic_DNA"/>
</dbReference>
<dbReference type="SUPFAM" id="SSF51905">
    <property type="entry name" value="FAD/NAD(P)-binding domain"/>
    <property type="match status" value="1"/>
</dbReference>
<dbReference type="OrthoDB" id="9773233at2"/>
<dbReference type="PANTHER" id="PTHR43539">
    <property type="entry name" value="FLAVIN-BINDING MONOOXYGENASE-LIKE PROTEIN (AFU_ORTHOLOGUE AFUA_4G09220)"/>
    <property type="match status" value="1"/>
</dbReference>
<evidence type="ECO:0000256" key="1">
    <source>
        <dbReference type="ARBA" id="ARBA00023002"/>
    </source>
</evidence>
<proteinExistence type="predicted"/>
<dbReference type="Gene3D" id="3.50.50.60">
    <property type="entry name" value="FAD/NAD(P)-binding domain"/>
    <property type="match status" value="2"/>
</dbReference>
<dbReference type="InterPro" id="IPR036188">
    <property type="entry name" value="FAD/NAD-bd_sf"/>
</dbReference>
<evidence type="ECO:0000313" key="3">
    <source>
        <dbReference type="Proteomes" id="UP000198796"/>
    </source>
</evidence>
<dbReference type="InterPro" id="IPR050982">
    <property type="entry name" value="Auxin_biosynth/cation_transpt"/>
</dbReference>
<dbReference type="AlphaFoldDB" id="A0A1I0YSR1"/>
<dbReference type="STRING" id="871651.SAMN05421688_3333"/>
<keyword evidence="3" id="KW-1185">Reference proteome</keyword>
<gene>
    <name evidence="2" type="ORF">SAMN05421688_3333</name>
</gene>
<sequence>MKRISTLIIGAGQAGLAMSHCLSELSEPHVVLERGEVGNSWAHERWDNLTMQTPNWQSRLPGFAYSGPNPHDYMSMPEVRDYLSAYAAQSAAPVEAGVNVTSVTHDGFSFEVETNKGKWRASRVVMANGACNHPSIPSFASDIPREVTQVSPLSYRNPSELPEGGVLIVGASATGVQLAAEIQASGRPVTLAAGNHIRMPRHYRGHDICWLLEHFGLFSKTLEEVDDIDRVRNLPSLQLTGDRSRQFLDLNVLQEMGVEVVGRLVGCRDGVLLFSGGLANAVDLSDLKMNRTLAAIDRWAAQGGLDLPEPPESFAPTSVSGTTRLTLPIEGGSISTIIWASGFKPDFSWLHMPVFDGKGRLKHEGGIVAPGLYALGLPFLRTRKSTFLDGVGADARVLARHIVQSRHRVAA</sequence>
<organism evidence="2 3">
    <name type="scientific">Poseidonocella pacifica</name>
    <dbReference type="NCBI Taxonomy" id="871651"/>
    <lineage>
        <taxon>Bacteria</taxon>
        <taxon>Pseudomonadati</taxon>
        <taxon>Pseudomonadota</taxon>
        <taxon>Alphaproteobacteria</taxon>
        <taxon>Rhodobacterales</taxon>
        <taxon>Roseobacteraceae</taxon>
        <taxon>Poseidonocella</taxon>
    </lineage>
</organism>
<reference evidence="2 3" key="1">
    <citation type="submission" date="2016-10" db="EMBL/GenBank/DDBJ databases">
        <authorList>
            <person name="de Groot N.N."/>
        </authorList>
    </citation>
    <scope>NUCLEOTIDE SEQUENCE [LARGE SCALE GENOMIC DNA]</scope>
    <source>
        <strain evidence="2 3">DSM 29316</strain>
    </source>
</reference>
<dbReference type="Pfam" id="PF13738">
    <property type="entry name" value="Pyr_redox_3"/>
    <property type="match status" value="1"/>
</dbReference>
<dbReference type="Proteomes" id="UP000198796">
    <property type="component" value="Unassembled WGS sequence"/>
</dbReference>
<dbReference type="GO" id="GO:0050660">
    <property type="term" value="F:flavin adenine dinucleotide binding"/>
    <property type="evidence" value="ECO:0007669"/>
    <property type="project" value="TreeGrafter"/>
</dbReference>
<evidence type="ECO:0000313" key="2">
    <source>
        <dbReference type="EMBL" id="SFB16242.1"/>
    </source>
</evidence>
<keyword evidence="1" id="KW-0560">Oxidoreductase</keyword>
<dbReference type="RefSeq" id="WP_092066858.1">
    <property type="nucleotide sequence ID" value="NZ_FOJU01000007.1"/>
</dbReference>
<dbReference type="GO" id="GO:0004497">
    <property type="term" value="F:monooxygenase activity"/>
    <property type="evidence" value="ECO:0007669"/>
    <property type="project" value="TreeGrafter"/>
</dbReference>
<dbReference type="PANTHER" id="PTHR43539:SF78">
    <property type="entry name" value="FLAVIN-CONTAINING MONOOXYGENASE"/>
    <property type="match status" value="1"/>
</dbReference>
<protein>
    <submittedName>
        <fullName evidence="2">Putative flavoprotein involved in K+ transport</fullName>
    </submittedName>
</protein>
<accession>A0A1I0YSR1</accession>
<name>A0A1I0YSR1_9RHOB</name>